<organism evidence="11 12">
    <name type="scientific">Gracilibacillus oryzae</name>
    <dbReference type="NCBI Taxonomy" id="1672701"/>
    <lineage>
        <taxon>Bacteria</taxon>
        <taxon>Bacillati</taxon>
        <taxon>Bacillota</taxon>
        <taxon>Bacilli</taxon>
        <taxon>Bacillales</taxon>
        <taxon>Bacillaceae</taxon>
        <taxon>Gracilibacillus</taxon>
    </lineage>
</organism>
<dbReference type="InterPro" id="IPR012001">
    <property type="entry name" value="Thiamin_PyroP_enz_TPP-bd_dom"/>
</dbReference>
<evidence type="ECO:0000313" key="11">
    <source>
        <dbReference type="EMBL" id="KAB8131470.1"/>
    </source>
</evidence>
<dbReference type="InterPro" id="IPR029035">
    <property type="entry name" value="DHS-like_NAD/FAD-binding_dom"/>
</dbReference>
<dbReference type="SUPFAM" id="SSF52467">
    <property type="entry name" value="DHS-like NAD/FAD-binding domain"/>
    <property type="match status" value="1"/>
</dbReference>
<protein>
    <recommendedName>
        <fullName evidence="7">2-succinyl-5-enolpyruvyl-6-hydroxy-3-cyclohexene-1-carboxylate synthase</fullName>
        <shortName evidence="7">SEPHCHC synthase</shortName>
        <ecNumber evidence="7">2.2.1.9</ecNumber>
    </recommendedName>
    <alternativeName>
        <fullName evidence="7">Menaquinone biosynthesis protein MenD</fullName>
    </alternativeName>
</protein>
<dbReference type="CDD" id="cd02009">
    <property type="entry name" value="TPP_SHCHC_synthase"/>
    <property type="match status" value="1"/>
</dbReference>
<dbReference type="HAMAP" id="MF_01659">
    <property type="entry name" value="MenD"/>
    <property type="match status" value="1"/>
</dbReference>
<evidence type="ECO:0000259" key="10">
    <source>
        <dbReference type="Pfam" id="PF16582"/>
    </source>
</evidence>
<evidence type="ECO:0000256" key="6">
    <source>
        <dbReference type="ARBA" id="ARBA00023211"/>
    </source>
</evidence>
<reference evidence="11 12" key="1">
    <citation type="submission" date="2019-10" db="EMBL/GenBank/DDBJ databases">
        <title>Gracilibacillus sp. nov. isolated from rice seeds.</title>
        <authorList>
            <person name="He S."/>
        </authorList>
    </citation>
    <scope>NUCLEOTIDE SEQUENCE [LARGE SCALE GENOMIC DNA]</scope>
    <source>
        <strain evidence="11 12">TD8</strain>
    </source>
</reference>
<evidence type="ECO:0000259" key="9">
    <source>
        <dbReference type="Pfam" id="PF02776"/>
    </source>
</evidence>
<evidence type="ECO:0000256" key="2">
    <source>
        <dbReference type="ARBA" id="ARBA00022679"/>
    </source>
</evidence>
<dbReference type="InterPro" id="IPR011766">
    <property type="entry name" value="TPP_enzyme_TPP-bd"/>
</dbReference>
<evidence type="ECO:0000259" key="8">
    <source>
        <dbReference type="Pfam" id="PF02775"/>
    </source>
</evidence>
<feature type="domain" description="Thiamine pyrophosphate enzyme N-terminal TPP-binding" evidence="9">
    <location>
        <begin position="14"/>
        <end position="124"/>
    </location>
</feature>
<dbReference type="RefSeq" id="WP_153404297.1">
    <property type="nucleotide sequence ID" value="NZ_ML762432.1"/>
</dbReference>
<dbReference type="UniPathway" id="UPA01057">
    <property type="reaction ID" value="UER00164"/>
</dbReference>
<dbReference type="InterPro" id="IPR032264">
    <property type="entry name" value="MenD_middle"/>
</dbReference>
<dbReference type="AlphaFoldDB" id="A0A7C8L2U1"/>
<dbReference type="EC" id="2.2.1.9" evidence="7"/>
<evidence type="ECO:0000256" key="7">
    <source>
        <dbReference type="HAMAP-Rule" id="MF_01659"/>
    </source>
</evidence>
<comment type="cofactor">
    <cofactor evidence="7">
        <name>Mg(2+)</name>
        <dbReference type="ChEBI" id="CHEBI:18420"/>
    </cofactor>
    <cofactor evidence="7">
        <name>Mn(2+)</name>
        <dbReference type="ChEBI" id="CHEBI:29035"/>
    </cofactor>
</comment>
<dbReference type="PIRSF" id="PIRSF004983">
    <property type="entry name" value="MenD"/>
    <property type="match status" value="1"/>
</dbReference>
<dbReference type="Pfam" id="PF02775">
    <property type="entry name" value="TPP_enzyme_C"/>
    <property type="match status" value="1"/>
</dbReference>
<dbReference type="Pfam" id="PF16582">
    <property type="entry name" value="TPP_enzyme_M_2"/>
    <property type="match status" value="1"/>
</dbReference>
<comment type="cofactor">
    <cofactor evidence="7">
        <name>thiamine diphosphate</name>
        <dbReference type="ChEBI" id="CHEBI:58937"/>
    </cofactor>
    <text evidence="7">Binds 1 thiamine pyrophosphate per subunit.</text>
</comment>
<dbReference type="Gene3D" id="3.40.50.970">
    <property type="match status" value="2"/>
</dbReference>
<keyword evidence="4 7" id="KW-0460">Magnesium</keyword>
<comment type="function">
    <text evidence="7">Catalyzes the thiamine diphosphate-dependent decarboxylation of 2-oxoglutarate and the subsequent addition of the resulting succinic semialdehyde-thiamine pyrophosphate anion to isochorismate to yield 2-succinyl-5-enolpyruvyl-6-hydroxy-3-cyclohexene-1-carboxylate (SEPHCHC).</text>
</comment>
<evidence type="ECO:0000313" key="12">
    <source>
        <dbReference type="Proteomes" id="UP000480246"/>
    </source>
</evidence>
<dbReference type="PANTHER" id="PTHR42916:SF1">
    <property type="entry name" value="PROTEIN PHYLLO, CHLOROPLASTIC"/>
    <property type="match status" value="1"/>
</dbReference>
<feature type="domain" description="Menaquinone biosynthesis protein MenD middle" evidence="10">
    <location>
        <begin position="217"/>
        <end position="400"/>
    </location>
</feature>
<dbReference type="UniPathway" id="UPA00079"/>
<feature type="domain" description="Thiamine pyrophosphate enzyme TPP-binding" evidence="8">
    <location>
        <begin position="436"/>
        <end position="550"/>
    </location>
</feature>
<sequence length="583" mass="65526">MTHQIRLTRYMANFVDQVYQSGVRNVVISPGSRSTPLALTFAEYDKFKLWIDIDERSASFFALGIAKKQKEPVVLVCTSGSAAANYYPAIIEAHYSRVPLIVLTADRPHELRDVGAPQAIDQLKLYGDYVKWFHEMALPSDAPKMLNYVRNQADRAVRTAIKPNFGVVHLNFPIQEPLLPDFSIPEIWNHKSSTTIALEPNYRIDQTAVRQLTKMIGNNKKGMLVCGPDDKNGLADAIIRLAEEWNIPVLADPLSNLRNGPHSKSHIIDCYDSILKLPEVRELIDVDFVIRTGAMPISKPYLQLLQEKMDVVHFILEEENGYREPVGLNTHFIYGNPVHLLNELANAEITCDQANLTAWQTWNKTAKAILSDRSNDKELTEGHAVQGIQTAIPNDHIVFVGNSMPIRDMDSFWFAEDKNVEIYANRGTNGIDGIISTAAGMSATGNHTTLLVGDISFLHSMNGLLLARKYQLPLTIVLVNNDGGGIFSFLPQAKQQSPHYELVFGTSQSMDMEKLAIAFDFTYFSAGNWQEYIDSLSRSYEQKGLSIIEIKTVRTQNVLWHQQKWNAIGEKIINQIKGNEDVL</sequence>
<comment type="pathway">
    <text evidence="7">Quinol/quinone metabolism; 1,4-dihydroxy-2-naphthoate biosynthesis; 1,4-dihydroxy-2-naphthoate from chorismate: step 2/7.</text>
</comment>
<dbReference type="GO" id="GO:0030145">
    <property type="term" value="F:manganese ion binding"/>
    <property type="evidence" value="ECO:0007669"/>
    <property type="project" value="UniProtKB-UniRule"/>
</dbReference>
<dbReference type="Pfam" id="PF02776">
    <property type="entry name" value="TPP_enzyme_N"/>
    <property type="match status" value="1"/>
</dbReference>
<dbReference type="InterPro" id="IPR029061">
    <property type="entry name" value="THDP-binding"/>
</dbReference>
<dbReference type="InterPro" id="IPR004433">
    <property type="entry name" value="MenaQ_synth_MenD"/>
</dbReference>
<evidence type="ECO:0000256" key="3">
    <source>
        <dbReference type="ARBA" id="ARBA00022723"/>
    </source>
</evidence>
<keyword evidence="5 7" id="KW-0786">Thiamine pyrophosphate</keyword>
<dbReference type="Proteomes" id="UP000480246">
    <property type="component" value="Unassembled WGS sequence"/>
</dbReference>
<dbReference type="CDD" id="cd07037">
    <property type="entry name" value="TPP_PYR_MenD"/>
    <property type="match status" value="1"/>
</dbReference>
<dbReference type="Gene3D" id="3.40.50.1220">
    <property type="entry name" value="TPP-binding domain"/>
    <property type="match status" value="1"/>
</dbReference>
<keyword evidence="2 7" id="KW-0808">Transferase</keyword>
<keyword evidence="6 7" id="KW-0464">Manganese</keyword>
<keyword evidence="3 7" id="KW-0479">Metal-binding</keyword>
<name>A0A7C8L2U1_9BACI</name>
<proteinExistence type="inferred from homology"/>
<dbReference type="EMBL" id="WEID01000066">
    <property type="protein sequence ID" value="KAB8131470.1"/>
    <property type="molecule type" value="Genomic_DNA"/>
</dbReference>
<evidence type="ECO:0000256" key="1">
    <source>
        <dbReference type="ARBA" id="ARBA00022428"/>
    </source>
</evidence>
<comment type="similarity">
    <text evidence="7">Belongs to the TPP enzyme family. MenD subfamily.</text>
</comment>
<keyword evidence="12" id="KW-1185">Reference proteome</keyword>
<evidence type="ECO:0000256" key="4">
    <source>
        <dbReference type="ARBA" id="ARBA00022842"/>
    </source>
</evidence>
<dbReference type="GO" id="GO:0030976">
    <property type="term" value="F:thiamine pyrophosphate binding"/>
    <property type="evidence" value="ECO:0007669"/>
    <property type="project" value="UniProtKB-UniRule"/>
</dbReference>
<comment type="subunit">
    <text evidence="7">Homodimer.</text>
</comment>
<dbReference type="OrthoDB" id="9791859at2"/>
<dbReference type="SUPFAM" id="SSF52518">
    <property type="entry name" value="Thiamin diphosphate-binding fold (THDP-binding)"/>
    <property type="match status" value="2"/>
</dbReference>
<keyword evidence="1 7" id="KW-0474">Menaquinone biosynthesis</keyword>
<comment type="caution">
    <text evidence="11">The sequence shown here is derived from an EMBL/GenBank/DDBJ whole genome shotgun (WGS) entry which is preliminary data.</text>
</comment>
<dbReference type="NCBIfam" id="TIGR00173">
    <property type="entry name" value="menD"/>
    <property type="match status" value="1"/>
</dbReference>
<dbReference type="PANTHER" id="PTHR42916">
    <property type="entry name" value="2-SUCCINYL-5-ENOLPYRUVYL-6-HYDROXY-3-CYCLOHEXENE-1-CARBOXYLATE SYNTHASE"/>
    <property type="match status" value="1"/>
</dbReference>
<dbReference type="GO" id="GO:0009234">
    <property type="term" value="P:menaquinone biosynthetic process"/>
    <property type="evidence" value="ECO:0007669"/>
    <property type="project" value="UniProtKB-UniRule"/>
</dbReference>
<evidence type="ECO:0000256" key="5">
    <source>
        <dbReference type="ARBA" id="ARBA00023052"/>
    </source>
</evidence>
<comment type="pathway">
    <text evidence="7">Quinol/quinone metabolism; menaquinone biosynthesis.</text>
</comment>
<dbReference type="GO" id="GO:0000287">
    <property type="term" value="F:magnesium ion binding"/>
    <property type="evidence" value="ECO:0007669"/>
    <property type="project" value="UniProtKB-UniRule"/>
</dbReference>
<dbReference type="GO" id="GO:0070204">
    <property type="term" value="F:2-succinyl-5-enolpyruvyl-6-hydroxy-3-cyclohexene-1-carboxylic-acid synthase activity"/>
    <property type="evidence" value="ECO:0007669"/>
    <property type="project" value="UniProtKB-UniRule"/>
</dbReference>
<gene>
    <name evidence="7 11" type="primary">menD</name>
    <name evidence="11" type="ORF">F9U64_13305</name>
</gene>
<accession>A0A7C8L2U1</accession>
<comment type="catalytic activity">
    <reaction evidence="7">
        <text>isochorismate + 2-oxoglutarate + H(+) = 5-enolpyruvoyl-6-hydroxy-2-succinyl-cyclohex-3-ene-1-carboxylate + CO2</text>
        <dbReference type="Rhea" id="RHEA:25593"/>
        <dbReference type="ChEBI" id="CHEBI:15378"/>
        <dbReference type="ChEBI" id="CHEBI:16526"/>
        <dbReference type="ChEBI" id="CHEBI:16810"/>
        <dbReference type="ChEBI" id="CHEBI:29780"/>
        <dbReference type="ChEBI" id="CHEBI:58818"/>
        <dbReference type="EC" id="2.2.1.9"/>
    </reaction>
</comment>